<reference evidence="2 3" key="1">
    <citation type="submission" date="2023-10" db="EMBL/GenBank/DDBJ databases">
        <title>Virgibacillus soli CC-YMP-6 genome.</title>
        <authorList>
            <person name="Miliotis G."/>
            <person name="Sengupta P."/>
            <person name="Hameed A."/>
            <person name="Chuvochina M."/>
            <person name="Mcdonagh F."/>
            <person name="Simpson A.C."/>
            <person name="Singh N.K."/>
            <person name="Rekha P.D."/>
            <person name="Raman K."/>
            <person name="Hugenholtz P."/>
            <person name="Venkateswaran K."/>
        </authorList>
    </citation>
    <scope>NUCLEOTIDE SEQUENCE [LARGE SCALE GENOMIC DNA]</scope>
    <source>
        <strain evidence="2 3">CC-YMP-6</strain>
    </source>
</reference>
<dbReference type="Gene3D" id="1.10.443.10">
    <property type="entry name" value="Intergrase catalytic core"/>
    <property type="match status" value="1"/>
</dbReference>
<accession>A0ABU5CT22</accession>
<dbReference type="RefSeq" id="WP_320379714.1">
    <property type="nucleotide sequence ID" value="NZ_JAWDIQ010000001.1"/>
</dbReference>
<dbReference type="Proteomes" id="UP001275315">
    <property type="component" value="Unassembled WGS sequence"/>
</dbReference>
<evidence type="ECO:0000256" key="1">
    <source>
        <dbReference type="ARBA" id="ARBA00023172"/>
    </source>
</evidence>
<name>A0ABU5CT22_9BACI</name>
<keyword evidence="1" id="KW-0233">DNA recombination</keyword>
<dbReference type="EMBL" id="JAWDIQ010000001">
    <property type="protein sequence ID" value="MDY0409016.1"/>
    <property type="molecule type" value="Genomic_DNA"/>
</dbReference>
<comment type="caution">
    <text evidence="2">The sequence shown here is derived from an EMBL/GenBank/DDBJ whole genome shotgun (WGS) entry which is preliminary data.</text>
</comment>
<dbReference type="InterPro" id="IPR013762">
    <property type="entry name" value="Integrase-like_cat_sf"/>
</dbReference>
<dbReference type="SUPFAM" id="SSF56349">
    <property type="entry name" value="DNA breaking-rejoining enzymes"/>
    <property type="match status" value="1"/>
</dbReference>
<proteinExistence type="predicted"/>
<gene>
    <name evidence="2" type="ORF">RWD45_11160</name>
</gene>
<sequence>MVVEDYFKNNLSDENYRKYFCIYLWWNLTTIIPLRISEFCDIKRDSLIEEEDGFLLKLPRKKQNNRRVQVIDSILIPNRLAKAINIYINSTDNYGSSLTLISYLSLPFQKRYLENKLDPEAFDSKIFLYILNEFYYEIVCKKYGFKIMEQEEVKIAEHNLDLEKVINRKIRPNNTRHFAFLNLMTQGYHPVEIARLGGHVSIYSQYHYHQHLEYWVDSEVLELMLKFSLNQNIGQHTKEIFDEKEFKKKFILRPSENKDVRIPLSIGYCTDPNQNCKVDDHVFCDAWRISFEEYKEKADIILKKINDKENMTKQLLQNLKDLYQIAMKGFKEGLYSEKNVLFNRELIETSKQLKHSLYQLAILKEKVTTNE</sequence>
<dbReference type="InterPro" id="IPR011010">
    <property type="entry name" value="DNA_brk_join_enz"/>
</dbReference>
<protein>
    <recommendedName>
        <fullName evidence="4">Tyr recombinase domain-containing protein</fullName>
    </recommendedName>
</protein>
<evidence type="ECO:0008006" key="4">
    <source>
        <dbReference type="Google" id="ProtNLM"/>
    </source>
</evidence>
<organism evidence="2 3">
    <name type="scientific">Paracerasibacillus soli</name>
    <dbReference type="NCBI Taxonomy" id="480284"/>
    <lineage>
        <taxon>Bacteria</taxon>
        <taxon>Bacillati</taxon>
        <taxon>Bacillota</taxon>
        <taxon>Bacilli</taxon>
        <taxon>Bacillales</taxon>
        <taxon>Bacillaceae</taxon>
        <taxon>Paracerasibacillus</taxon>
    </lineage>
</organism>
<keyword evidence="3" id="KW-1185">Reference proteome</keyword>
<evidence type="ECO:0000313" key="3">
    <source>
        <dbReference type="Proteomes" id="UP001275315"/>
    </source>
</evidence>
<evidence type="ECO:0000313" key="2">
    <source>
        <dbReference type="EMBL" id="MDY0409016.1"/>
    </source>
</evidence>